<keyword evidence="2" id="KW-0548">Nucleotidyltransferase</keyword>
<organism evidence="2 3">
    <name type="scientific">Gossypium australe</name>
    <dbReference type="NCBI Taxonomy" id="47621"/>
    <lineage>
        <taxon>Eukaryota</taxon>
        <taxon>Viridiplantae</taxon>
        <taxon>Streptophyta</taxon>
        <taxon>Embryophyta</taxon>
        <taxon>Tracheophyta</taxon>
        <taxon>Spermatophyta</taxon>
        <taxon>Magnoliopsida</taxon>
        <taxon>eudicotyledons</taxon>
        <taxon>Gunneridae</taxon>
        <taxon>Pentapetalae</taxon>
        <taxon>rosids</taxon>
        <taxon>malvids</taxon>
        <taxon>Malvales</taxon>
        <taxon>Malvaceae</taxon>
        <taxon>Malvoideae</taxon>
        <taxon>Gossypium</taxon>
    </lineage>
</organism>
<evidence type="ECO:0000313" key="2">
    <source>
        <dbReference type="EMBL" id="KAA3462594.1"/>
    </source>
</evidence>
<name>A0A5B6V0L6_9ROSI</name>
<evidence type="ECO:0000313" key="3">
    <source>
        <dbReference type="Proteomes" id="UP000325315"/>
    </source>
</evidence>
<keyword evidence="2" id="KW-0695">RNA-directed DNA polymerase</keyword>
<dbReference type="GO" id="GO:0003964">
    <property type="term" value="F:RNA-directed DNA polymerase activity"/>
    <property type="evidence" value="ECO:0007669"/>
    <property type="project" value="UniProtKB-KW"/>
</dbReference>
<proteinExistence type="predicted"/>
<accession>A0A5B6V0L6</accession>
<dbReference type="AlphaFoldDB" id="A0A5B6V0L6"/>
<dbReference type="PANTHER" id="PTHR35046:SF9">
    <property type="entry name" value="RNA-DIRECTED DNA POLYMERASE"/>
    <property type="match status" value="1"/>
</dbReference>
<protein>
    <submittedName>
        <fullName evidence="2">RNA-directed DNA polymerase-like protein</fullName>
    </submittedName>
</protein>
<feature type="region of interest" description="Disordered" evidence="1">
    <location>
        <begin position="9"/>
        <end position="38"/>
    </location>
</feature>
<comment type="caution">
    <text evidence="2">The sequence shown here is derived from an EMBL/GenBank/DDBJ whole genome shotgun (WGS) entry which is preliminary data.</text>
</comment>
<dbReference type="SUPFAM" id="SSF56672">
    <property type="entry name" value="DNA/RNA polymerases"/>
    <property type="match status" value="1"/>
</dbReference>
<keyword evidence="2" id="KW-0808">Transferase</keyword>
<dbReference type="EMBL" id="SMMG02000009">
    <property type="protein sequence ID" value="KAA3462594.1"/>
    <property type="molecule type" value="Genomic_DNA"/>
</dbReference>
<dbReference type="PANTHER" id="PTHR35046">
    <property type="entry name" value="ZINC KNUCKLE (CCHC-TYPE) FAMILY PROTEIN"/>
    <property type="match status" value="1"/>
</dbReference>
<gene>
    <name evidence="2" type="ORF">EPI10_029066</name>
</gene>
<feature type="compositionally biased region" description="Basic and acidic residues" evidence="1">
    <location>
        <begin position="9"/>
        <end position="33"/>
    </location>
</feature>
<reference evidence="3" key="1">
    <citation type="journal article" date="2019" name="Plant Biotechnol. J.">
        <title>Genome sequencing of the Australian wild diploid species Gossypium australe highlights disease resistance and delayed gland morphogenesis.</title>
        <authorList>
            <person name="Cai Y."/>
            <person name="Cai X."/>
            <person name="Wang Q."/>
            <person name="Wang P."/>
            <person name="Zhang Y."/>
            <person name="Cai C."/>
            <person name="Xu Y."/>
            <person name="Wang K."/>
            <person name="Zhou Z."/>
            <person name="Wang C."/>
            <person name="Geng S."/>
            <person name="Li B."/>
            <person name="Dong Q."/>
            <person name="Hou Y."/>
            <person name="Wang H."/>
            <person name="Ai P."/>
            <person name="Liu Z."/>
            <person name="Yi F."/>
            <person name="Sun M."/>
            <person name="An G."/>
            <person name="Cheng J."/>
            <person name="Zhang Y."/>
            <person name="Shi Q."/>
            <person name="Xie Y."/>
            <person name="Shi X."/>
            <person name="Chang Y."/>
            <person name="Huang F."/>
            <person name="Chen Y."/>
            <person name="Hong S."/>
            <person name="Mi L."/>
            <person name="Sun Q."/>
            <person name="Zhang L."/>
            <person name="Zhou B."/>
            <person name="Peng R."/>
            <person name="Zhang X."/>
            <person name="Liu F."/>
        </authorList>
    </citation>
    <scope>NUCLEOTIDE SEQUENCE [LARGE SCALE GENOMIC DNA]</scope>
    <source>
        <strain evidence="3">cv. PA1801</strain>
    </source>
</reference>
<dbReference type="OrthoDB" id="1934635at2759"/>
<dbReference type="InterPro" id="IPR043502">
    <property type="entry name" value="DNA/RNA_pol_sf"/>
</dbReference>
<sequence>MVIFCEKVKGSKENTSKKVDKKETTKGKRKNNDPMDYADMFPKEMPKGLPPFRGIEHQIDFIPSSIIPNKLVYQSNLEETKELQKQVEELLEKGLV</sequence>
<dbReference type="Proteomes" id="UP000325315">
    <property type="component" value="Unassembled WGS sequence"/>
</dbReference>
<keyword evidence="3" id="KW-1185">Reference proteome</keyword>
<evidence type="ECO:0000256" key="1">
    <source>
        <dbReference type="SAM" id="MobiDB-lite"/>
    </source>
</evidence>